<dbReference type="EMBL" id="JAGIZB010000003">
    <property type="protein sequence ID" value="MBP0443951.1"/>
    <property type="molecule type" value="Genomic_DNA"/>
</dbReference>
<protein>
    <submittedName>
        <fullName evidence="1">DUF924 domain-containing protein</fullName>
    </submittedName>
</protein>
<dbReference type="Pfam" id="PF06041">
    <property type="entry name" value="DUF924"/>
    <property type="match status" value="1"/>
</dbReference>
<dbReference type="Gene3D" id="1.25.40.10">
    <property type="entry name" value="Tetratricopeptide repeat domain"/>
    <property type="match status" value="1"/>
</dbReference>
<gene>
    <name evidence="1" type="ORF">J8J14_04085</name>
</gene>
<organism evidence="1 2">
    <name type="scientific">Pararoseomonas baculiformis</name>
    <dbReference type="NCBI Taxonomy" id="2820812"/>
    <lineage>
        <taxon>Bacteria</taxon>
        <taxon>Pseudomonadati</taxon>
        <taxon>Pseudomonadota</taxon>
        <taxon>Alphaproteobacteria</taxon>
        <taxon>Acetobacterales</taxon>
        <taxon>Acetobacteraceae</taxon>
        <taxon>Pararoseomonas</taxon>
    </lineage>
</organism>
<sequence length="188" mass="21151">MRNEILDAWFGGEPDLFRQSWFQSDPAFDAMLRNRFAEAADRAAAGAFADWMDEPEGAVALCLLLDQVPRNIHRGTPRAFASDPAARAAAAEAVLARRHDLRLPIMQRVFLYLPFEHSEEMADQDLSVALFEGLRDDTRTTKPGGVIDYAWQHHAVIRRFGRFPHRNASLGRPTTPAERAFLETNGGF</sequence>
<dbReference type="InterPro" id="IPR010323">
    <property type="entry name" value="DUF924"/>
</dbReference>
<comment type="caution">
    <text evidence="1">The sequence shown here is derived from an EMBL/GenBank/DDBJ whole genome shotgun (WGS) entry which is preliminary data.</text>
</comment>
<accession>A0ABS4AAR8</accession>
<evidence type="ECO:0000313" key="2">
    <source>
        <dbReference type="Proteomes" id="UP000681594"/>
    </source>
</evidence>
<dbReference type="Proteomes" id="UP000681594">
    <property type="component" value="Unassembled WGS sequence"/>
</dbReference>
<evidence type="ECO:0000313" key="1">
    <source>
        <dbReference type="EMBL" id="MBP0443951.1"/>
    </source>
</evidence>
<dbReference type="SUPFAM" id="SSF48452">
    <property type="entry name" value="TPR-like"/>
    <property type="match status" value="1"/>
</dbReference>
<dbReference type="Gene3D" id="1.20.58.320">
    <property type="entry name" value="TPR-like"/>
    <property type="match status" value="1"/>
</dbReference>
<dbReference type="RefSeq" id="WP_209378181.1">
    <property type="nucleotide sequence ID" value="NZ_JAGIZB010000003.1"/>
</dbReference>
<name>A0ABS4AAR8_9PROT</name>
<reference evidence="1 2" key="1">
    <citation type="submission" date="2021-03" db="EMBL/GenBank/DDBJ databases">
        <authorList>
            <person name="So Y."/>
        </authorList>
    </citation>
    <scope>NUCLEOTIDE SEQUENCE [LARGE SCALE GENOMIC DNA]</scope>
    <source>
        <strain evidence="1 2">SSH11</strain>
    </source>
</reference>
<keyword evidence="2" id="KW-1185">Reference proteome</keyword>
<proteinExistence type="predicted"/>
<dbReference type="InterPro" id="IPR011990">
    <property type="entry name" value="TPR-like_helical_dom_sf"/>
</dbReference>